<dbReference type="Gene3D" id="3.20.20.120">
    <property type="entry name" value="Enolase-like C-terminal domain"/>
    <property type="match status" value="1"/>
</dbReference>
<dbReference type="Proteomes" id="UP000694660">
    <property type="component" value="Unassembled WGS sequence"/>
</dbReference>
<gene>
    <name evidence="2" type="ORF">I8J34_19560</name>
</gene>
<accession>A0A944DDC3</accession>
<protein>
    <recommendedName>
        <fullName evidence="1">Enolase C-terminal domain-containing protein</fullName>
    </recommendedName>
</protein>
<proteinExistence type="predicted"/>
<dbReference type="InterPro" id="IPR036849">
    <property type="entry name" value="Enolase-like_C_sf"/>
</dbReference>
<name>A0A944DDC3_DENI1</name>
<dbReference type="AlphaFoldDB" id="A0A944DDC3"/>
<feature type="domain" description="Enolase C-terminal" evidence="1">
    <location>
        <begin position="2"/>
        <end position="93"/>
    </location>
</feature>
<evidence type="ECO:0000313" key="2">
    <source>
        <dbReference type="EMBL" id="MBT0963387.1"/>
    </source>
</evidence>
<dbReference type="Pfam" id="PF13378">
    <property type="entry name" value="MR_MLE_C"/>
    <property type="match status" value="1"/>
</dbReference>
<sequence length="101" mass="10896">MRHAVDASACDLIVPGVTKIGGVSGWLEMPTAAYGIRLSHHLFIEVSTHPLCATPTAQWQEYADPVIARLLEGLDGRAVLDERAGSGIEWNESAVARYPVI</sequence>
<dbReference type="InterPro" id="IPR029065">
    <property type="entry name" value="Enolase_C-like"/>
</dbReference>
<dbReference type="SUPFAM" id="SSF51604">
    <property type="entry name" value="Enolase C-terminal domain-like"/>
    <property type="match status" value="1"/>
</dbReference>
<dbReference type="EMBL" id="JAEKFT010000029">
    <property type="protein sequence ID" value="MBT0963387.1"/>
    <property type="molecule type" value="Genomic_DNA"/>
</dbReference>
<evidence type="ECO:0000259" key="1">
    <source>
        <dbReference type="Pfam" id="PF13378"/>
    </source>
</evidence>
<evidence type="ECO:0000313" key="3">
    <source>
        <dbReference type="Proteomes" id="UP000694660"/>
    </source>
</evidence>
<reference evidence="3" key="1">
    <citation type="journal article" date="2022" name="ISME J.">
        <title>Genetic and phylogenetic analysis of dissimilatory iodate-reducing bacteria identifies potential niches across the world's oceans.</title>
        <authorList>
            <person name="Reyes-Umana V."/>
            <person name="Henning Z."/>
            <person name="Lee K."/>
            <person name="Barnum T.P."/>
            <person name="Coates J.D."/>
        </authorList>
    </citation>
    <scope>NUCLEOTIDE SEQUENCE [LARGE SCALE GENOMIC DNA]</scope>
    <source>
        <strain evidence="3">IR12</strain>
    </source>
</reference>
<comment type="caution">
    <text evidence="2">The sequence shown here is derived from an EMBL/GenBank/DDBJ whole genome shotgun (WGS) entry which is preliminary data.</text>
</comment>
<organism evidence="2 3">
    <name type="scientific">Denitromonas iodatirespirans</name>
    <dbReference type="NCBI Taxonomy" id="2795389"/>
    <lineage>
        <taxon>Bacteria</taxon>
        <taxon>Pseudomonadati</taxon>
        <taxon>Pseudomonadota</taxon>
        <taxon>Betaproteobacteria</taxon>
        <taxon>Rhodocyclales</taxon>
        <taxon>Zoogloeaceae</taxon>
        <taxon>Denitromonas</taxon>
    </lineage>
</organism>
<dbReference type="RefSeq" id="WP_214363321.1">
    <property type="nucleotide sequence ID" value="NZ_JAEKFT010000029.1"/>
</dbReference>
<keyword evidence="3" id="KW-1185">Reference proteome</keyword>